<evidence type="ECO:0000313" key="4">
    <source>
        <dbReference type="Proteomes" id="UP000243650"/>
    </source>
</evidence>
<gene>
    <name evidence="2" type="primary">spxH</name>
    <name evidence="3" type="ORF">C6I21_13130</name>
</gene>
<protein>
    <recommendedName>
        <fullName evidence="2">ClpXP adapter protein SpxH</fullName>
    </recommendedName>
</protein>
<dbReference type="Gene3D" id="3.40.30.10">
    <property type="entry name" value="Glutaredoxin"/>
    <property type="match status" value="1"/>
</dbReference>
<comment type="caution">
    <text evidence="3">The sequence shown here is derived from an EMBL/GenBank/DDBJ whole genome shotgun (WGS) entry which is preliminary data.</text>
</comment>
<evidence type="ECO:0000313" key="3">
    <source>
        <dbReference type="EMBL" id="PRO64847.1"/>
    </source>
</evidence>
<dbReference type="InterPro" id="IPR036249">
    <property type="entry name" value="Thioredoxin-like_sf"/>
</dbReference>
<dbReference type="GO" id="GO:0005737">
    <property type="term" value="C:cytoplasm"/>
    <property type="evidence" value="ECO:0007669"/>
    <property type="project" value="UniProtKB-SubCell"/>
</dbReference>
<comment type="subcellular location">
    <subcellularLocation>
        <location evidence="2">Cytoplasm</location>
    </subcellularLocation>
</comment>
<dbReference type="OrthoDB" id="9813770at2"/>
<dbReference type="CDD" id="cd03025">
    <property type="entry name" value="DsbA_FrnE_like"/>
    <property type="match status" value="1"/>
</dbReference>
<dbReference type="GO" id="GO:0016853">
    <property type="term" value="F:isomerase activity"/>
    <property type="evidence" value="ECO:0007669"/>
    <property type="project" value="UniProtKB-KW"/>
</dbReference>
<comment type="function">
    <text evidence="2">Adapter protein required for efficient degradation of Spx by ClpXP under non-stress conditions. Interaction with Spx stabilizes Spx and exposes the C-terminus of Spx for recognition and proteolysis by ClpXP.</text>
</comment>
<keyword evidence="4" id="KW-1185">Reference proteome</keyword>
<dbReference type="Pfam" id="PF13743">
    <property type="entry name" value="Thioredoxin_5"/>
    <property type="match status" value="1"/>
</dbReference>
<dbReference type="SUPFAM" id="SSF52833">
    <property type="entry name" value="Thioredoxin-like"/>
    <property type="match status" value="1"/>
</dbReference>
<evidence type="ECO:0000256" key="1">
    <source>
        <dbReference type="ARBA" id="ARBA00022490"/>
    </source>
</evidence>
<accession>A0A2P6MF23</accession>
<keyword evidence="3" id="KW-0413">Isomerase</keyword>
<name>A0A2P6MF23_ALKUR</name>
<dbReference type="PANTHER" id="PTHR13887">
    <property type="entry name" value="GLUTATHIONE S-TRANSFERASE KAPPA"/>
    <property type="match status" value="1"/>
</dbReference>
<organism evidence="3 4">
    <name type="scientific">Alkalicoccus urumqiensis</name>
    <name type="common">Bacillus urumqiensis</name>
    <dbReference type="NCBI Taxonomy" id="1548213"/>
    <lineage>
        <taxon>Bacteria</taxon>
        <taxon>Bacillati</taxon>
        <taxon>Bacillota</taxon>
        <taxon>Bacilli</taxon>
        <taxon>Bacillales</taxon>
        <taxon>Bacillaceae</taxon>
        <taxon>Alkalicoccus</taxon>
    </lineage>
</organism>
<keyword evidence="1 2" id="KW-0963">Cytoplasm</keyword>
<comment type="subunit">
    <text evidence="2">Interacts with Spx.</text>
</comment>
<sequence>MNMKEKKSQTLYCEDNGSCTSQHTPDYSARQNQVIEMYVFLDPLCPECWAMEPMMKKLRMEYGDFLRFHVVLTHDLESYNSPCGSHFRSLMKEMAQSYNETGCRTGMPCDGDVWYENDLDRTTPYTAVMAVKAAELQGRAVGSRYLRRLREALFMYKENIADDHVLINCAIRTEGMDVDEFVKDLHSPSTEKALSGDQCTAREMDITSTPTFVFFGMDTDEPGLKVEGLYPYHVYESILEDLHPEELNKRKPIPLLDFVQSYSIVATKEIAVVYDMSLEEAGREMRKLKLQQKVEEVPAKHGSFWRALHTSYENKSTTF</sequence>
<reference evidence="3 4" key="1">
    <citation type="submission" date="2018-03" db="EMBL/GenBank/DDBJ databases">
        <title>Bacillus urumqiensis sp. nov., a moderately haloalkaliphilic bacterium isolated from a salt lake.</title>
        <authorList>
            <person name="Zhao B."/>
            <person name="Liao Z."/>
        </authorList>
    </citation>
    <scope>NUCLEOTIDE SEQUENCE [LARGE SCALE GENOMIC DNA]</scope>
    <source>
        <strain evidence="3 4">BZ-SZ-XJ18</strain>
    </source>
</reference>
<dbReference type="Proteomes" id="UP000243650">
    <property type="component" value="Unassembled WGS sequence"/>
</dbReference>
<dbReference type="AlphaFoldDB" id="A0A2P6MF23"/>
<dbReference type="HAMAP" id="MF_02245">
    <property type="entry name" value="Adapter_SpxH"/>
    <property type="match status" value="1"/>
</dbReference>
<evidence type="ECO:0000256" key="2">
    <source>
        <dbReference type="HAMAP-Rule" id="MF_02245"/>
    </source>
</evidence>
<dbReference type="InterPro" id="IPR046404">
    <property type="entry name" value="Adapter_SpxH"/>
</dbReference>
<dbReference type="EMBL" id="PVNS01000012">
    <property type="protein sequence ID" value="PRO64847.1"/>
    <property type="molecule type" value="Genomic_DNA"/>
</dbReference>
<comment type="similarity">
    <text evidence="2">Belongs to the SpxH family.</text>
</comment>
<dbReference type="PANTHER" id="PTHR13887:SF47">
    <property type="entry name" value="CLPXP ADAPTER PROTEIN SPXH"/>
    <property type="match status" value="1"/>
</dbReference>
<proteinExistence type="inferred from homology"/>